<evidence type="ECO:0000256" key="2">
    <source>
        <dbReference type="ARBA" id="ARBA00007447"/>
    </source>
</evidence>
<feature type="chain" id="PRO_5026901586" evidence="5">
    <location>
        <begin position="22"/>
        <end position="411"/>
    </location>
</feature>
<comment type="similarity">
    <text evidence="2">Belongs to the peptidase A1 family.</text>
</comment>
<evidence type="ECO:0000256" key="5">
    <source>
        <dbReference type="SAM" id="SignalP"/>
    </source>
</evidence>
<dbReference type="InParanoid" id="A0A6I9TVH4"/>
<evidence type="ECO:0000259" key="6">
    <source>
        <dbReference type="PROSITE" id="PS51767"/>
    </source>
</evidence>
<dbReference type="FunFam" id="2.40.70.10:FF:000041">
    <property type="entry name" value="Basic 7S globulin"/>
    <property type="match status" value="1"/>
</dbReference>
<keyword evidence="3" id="KW-0964">Secreted</keyword>
<keyword evidence="4 5" id="KW-0732">Signal</keyword>
<feature type="signal peptide" evidence="5">
    <location>
        <begin position="1"/>
        <end position="21"/>
    </location>
</feature>
<dbReference type="OrthoDB" id="1882431at2759"/>
<comment type="subcellular location">
    <subcellularLocation>
        <location evidence="1">Secreted</location>
        <location evidence="1">Extracellular space</location>
    </subcellularLocation>
</comment>
<evidence type="ECO:0000256" key="4">
    <source>
        <dbReference type="ARBA" id="ARBA00022729"/>
    </source>
</evidence>
<dbReference type="GO" id="GO:0004190">
    <property type="term" value="F:aspartic-type endopeptidase activity"/>
    <property type="evidence" value="ECO:0007669"/>
    <property type="project" value="InterPro"/>
</dbReference>
<dbReference type="Gene3D" id="2.40.70.10">
    <property type="entry name" value="Acid Proteases"/>
    <property type="match status" value="2"/>
</dbReference>
<reference evidence="8" key="1">
    <citation type="submission" date="2025-08" db="UniProtKB">
        <authorList>
            <consortium name="RefSeq"/>
        </authorList>
    </citation>
    <scope>IDENTIFICATION</scope>
</reference>
<dbReference type="InterPro" id="IPR033121">
    <property type="entry name" value="PEPTIDASE_A1"/>
</dbReference>
<dbReference type="SUPFAM" id="SSF50630">
    <property type="entry name" value="Acid proteases"/>
    <property type="match status" value="1"/>
</dbReference>
<name>A0A6I9TVH4_SESIN</name>
<sequence>MAYSRYSILFFLAILISASNAQNGLILPIRKDAKTSQFYTTVELGSNRAAITPIIDLGAQFSWFQCDNYVSSTYSPIPCRTRKCDIVGGIGCISCDGPLRPGCSNDTCPASAFNPFQDVLVSEFFGEDTLYAKNQQPVPEYIFSCMQSRFMEGLASGANGLVGLARTEISLHKQVANKFNLPNRFSVCLPSSGLGKLSIGGPSSSTISTISKSLKATPLIVNPVSTAPAYAVGDPSDEYFIDVKSIRVDGETLSVKNSYFSIDKDGVGGTKISTIQNFTALHNSIYKPLARAFTKAAADMKIKSVAAVEPFRACFSSDSISRTPAGPSVPTIDLVLPGNDLYWRIHGANSMVEVNQRTTCLAFVDGGSNPRTSVVIGAHQLEENFLEFDLVSSQLKFSSSLLVQNQSCSRL</sequence>
<dbReference type="PROSITE" id="PS51767">
    <property type="entry name" value="PEPTIDASE_A1"/>
    <property type="match status" value="1"/>
</dbReference>
<dbReference type="GO" id="GO:0005576">
    <property type="term" value="C:extracellular region"/>
    <property type="evidence" value="ECO:0007669"/>
    <property type="project" value="UniProtKB-SubCell"/>
</dbReference>
<dbReference type="Gramene" id="SIN_1010078.t">
    <property type="protein sequence ID" value="SIN_1010078.t.cds1"/>
    <property type="gene ID" value="SIN_1010078"/>
</dbReference>
<evidence type="ECO:0000256" key="1">
    <source>
        <dbReference type="ARBA" id="ARBA00004239"/>
    </source>
</evidence>
<dbReference type="GeneID" id="105171586"/>
<protein>
    <submittedName>
        <fullName evidence="8">Basic 7S globulin 2-like</fullName>
    </submittedName>
</protein>
<dbReference type="InterPro" id="IPR032861">
    <property type="entry name" value="TAXi_N"/>
</dbReference>
<dbReference type="InterPro" id="IPR021109">
    <property type="entry name" value="Peptidase_aspartic_dom_sf"/>
</dbReference>
<feature type="domain" description="Peptidase A1" evidence="6">
    <location>
        <begin position="38"/>
        <end position="398"/>
    </location>
</feature>
<accession>A0A6I9TVH4</accession>
<evidence type="ECO:0000256" key="3">
    <source>
        <dbReference type="ARBA" id="ARBA00022525"/>
    </source>
</evidence>
<dbReference type="InterPro" id="IPR032799">
    <property type="entry name" value="TAXi_C"/>
</dbReference>
<dbReference type="Proteomes" id="UP000504604">
    <property type="component" value="Linkage group LG10"/>
</dbReference>
<dbReference type="Pfam" id="PF14543">
    <property type="entry name" value="TAXi_N"/>
    <property type="match status" value="1"/>
</dbReference>
<dbReference type="PANTHER" id="PTHR47965:SF68">
    <property type="entry name" value="BASIC 7S GLOBULIN-LIKE"/>
    <property type="match status" value="1"/>
</dbReference>
<dbReference type="GO" id="GO:0006508">
    <property type="term" value="P:proteolysis"/>
    <property type="evidence" value="ECO:0007669"/>
    <property type="project" value="InterPro"/>
</dbReference>
<gene>
    <name evidence="8" type="primary">LOC105171586</name>
</gene>
<dbReference type="KEGG" id="sind:105171586"/>
<evidence type="ECO:0000313" key="7">
    <source>
        <dbReference type="Proteomes" id="UP000504604"/>
    </source>
</evidence>
<dbReference type="InterPro" id="IPR001461">
    <property type="entry name" value="Aspartic_peptidase_A1"/>
</dbReference>
<dbReference type="RefSeq" id="XP_011091049.1">
    <property type="nucleotide sequence ID" value="XM_011092747.1"/>
</dbReference>
<dbReference type="Pfam" id="PF14541">
    <property type="entry name" value="TAXi_C"/>
    <property type="match status" value="1"/>
</dbReference>
<evidence type="ECO:0000313" key="8">
    <source>
        <dbReference type="RefSeq" id="XP_011091049.1"/>
    </source>
</evidence>
<proteinExistence type="inferred from homology"/>
<dbReference type="PANTHER" id="PTHR47965">
    <property type="entry name" value="ASPARTYL PROTEASE-RELATED"/>
    <property type="match status" value="1"/>
</dbReference>
<keyword evidence="7" id="KW-1185">Reference proteome</keyword>
<dbReference type="AlphaFoldDB" id="A0A6I9TVH4"/>
<organism evidence="7 8">
    <name type="scientific">Sesamum indicum</name>
    <name type="common">Oriental sesame</name>
    <name type="synonym">Sesamum orientale</name>
    <dbReference type="NCBI Taxonomy" id="4182"/>
    <lineage>
        <taxon>Eukaryota</taxon>
        <taxon>Viridiplantae</taxon>
        <taxon>Streptophyta</taxon>
        <taxon>Embryophyta</taxon>
        <taxon>Tracheophyta</taxon>
        <taxon>Spermatophyta</taxon>
        <taxon>Magnoliopsida</taxon>
        <taxon>eudicotyledons</taxon>
        <taxon>Gunneridae</taxon>
        <taxon>Pentapetalae</taxon>
        <taxon>asterids</taxon>
        <taxon>lamiids</taxon>
        <taxon>Lamiales</taxon>
        <taxon>Pedaliaceae</taxon>
        <taxon>Sesamum</taxon>
    </lineage>
</organism>